<comment type="caution">
    <text evidence="6">The sequence shown here is derived from an EMBL/GenBank/DDBJ whole genome shotgun (WGS) entry which is preliminary data.</text>
</comment>
<evidence type="ECO:0000256" key="3">
    <source>
        <dbReference type="PROSITE-ProRule" id="PRU00284"/>
    </source>
</evidence>
<dbReference type="InterPro" id="IPR004090">
    <property type="entry name" value="Chemotax_Me-accpt_rcpt"/>
</dbReference>
<name>A0A0P8DVR5_9EURY</name>
<feature type="non-terminal residue" evidence="6">
    <location>
        <position position="1"/>
    </location>
</feature>
<dbReference type="GO" id="GO:0004888">
    <property type="term" value="F:transmembrane signaling receptor activity"/>
    <property type="evidence" value="ECO:0007669"/>
    <property type="project" value="InterPro"/>
</dbReference>
<evidence type="ECO:0000313" key="7">
    <source>
        <dbReference type="Proteomes" id="UP000050360"/>
    </source>
</evidence>
<dbReference type="PROSITE" id="PS50111">
    <property type="entry name" value="CHEMOTAXIS_TRANSDUC_2"/>
    <property type="match status" value="1"/>
</dbReference>
<evidence type="ECO:0000256" key="1">
    <source>
        <dbReference type="ARBA" id="ARBA00023224"/>
    </source>
</evidence>
<evidence type="ECO:0000256" key="4">
    <source>
        <dbReference type="SAM" id="MobiDB-lite"/>
    </source>
</evidence>
<dbReference type="GO" id="GO:0006935">
    <property type="term" value="P:chemotaxis"/>
    <property type="evidence" value="ECO:0007669"/>
    <property type="project" value="InterPro"/>
</dbReference>
<feature type="region of interest" description="Disordered" evidence="4">
    <location>
        <begin position="206"/>
        <end position="266"/>
    </location>
</feature>
<dbReference type="InterPro" id="IPR004089">
    <property type="entry name" value="MCPsignal_dom"/>
</dbReference>
<comment type="similarity">
    <text evidence="2">Belongs to the methyl-accepting chemotaxis (MCP) protein family.</text>
</comment>
<accession>A0A0P8DVR5</accession>
<keyword evidence="1 3" id="KW-0807">Transducer</keyword>
<feature type="domain" description="Methyl-accepting transducer" evidence="5">
    <location>
        <begin position="1"/>
        <end position="147"/>
    </location>
</feature>
<organism evidence="6 7">
    <name type="scientific">Candidatus Methanoperedens nitratireducens</name>
    <dbReference type="NCBI Taxonomy" id="1392998"/>
    <lineage>
        <taxon>Archaea</taxon>
        <taxon>Methanobacteriati</taxon>
        <taxon>Methanobacteriota</taxon>
        <taxon>Stenosarchaea group</taxon>
        <taxon>Methanomicrobia</taxon>
        <taxon>Methanosarcinales</taxon>
        <taxon>ANME-2 cluster</taxon>
        <taxon>Candidatus Methanoperedentaceae</taxon>
        <taxon>Candidatus Methanoperedens</taxon>
    </lineage>
</organism>
<dbReference type="PANTHER" id="PTHR32089">
    <property type="entry name" value="METHYL-ACCEPTING CHEMOTAXIS PROTEIN MCPB"/>
    <property type="match status" value="1"/>
</dbReference>
<dbReference type="Proteomes" id="UP000050360">
    <property type="component" value="Unassembled WGS sequence"/>
</dbReference>
<dbReference type="PATRIC" id="fig|1719120.3.peg.4152"/>
<gene>
    <name evidence="6" type="primary">mcp-2_2</name>
    <name evidence="6" type="ORF">MPEBLZ_03817</name>
</gene>
<dbReference type="GO" id="GO:0007165">
    <property type="term" value="P:signal transduction"/>
    <property type="evidence" value="ECO:0007669"/>
    <property type="project" value="UniProtKB-KW"/>
</dbReference>
<evidence type="ECO:0000313" key="6">
    <source>
        <dbReference type="EMBL" id="KPQ41636.1"/>
    </source>
</evidence>
<evidence type="ECO:0000256" key="2">
    <source>
        <dbReference type="ARBA" id="ARBA00029447"/>
    </source>
</evidence>
<protein>
    <submittedName>
        <fullName evidence="6">Methyl-accepting chemotaxis protein</fullName>
    </submittedName>
</protein>
<dbReference type="GO" id="GO:0016020">
    <property type="term" value="C:membrane"/>
    <property type="evidence" value="ECO:0007669"/>
    <property type="project" value="InterPro"/>
</dbReference>
<dbReference type="SMART" id="SM00283">
    <property type="entry name" value="MA"/>
    <property type="match status" value="1"/>
</dbReference>
<dbReference type="Gene3D" id="1.10.287.950">
    <property type="entry name" value="Methyl-accepting chemotaxis protein"/>
    <property type="match status" value="1"/>
</dbReference>
<dbReference type="EMBL" id="LKCM01000329">
    <property type="protein sequence ID" value="KPQ41636.1"/>
    <property type="molecule type" value="Genomic_DNA"/>
</dbReference>
<feature type="compositionally biased region" description="Basic and acidic residues" evidence="4">
    <location>
        <begin position="211"/>
        <end position="252"/>
    </location>
</feature>
<dbReference type="AlphaFoldDB" id="A0A0P8DVR5"/>
<dbReference type="Pfam" id="PF00015">
    <property type="entry name" value="MCPsignal"/>
    <property type="match status" value="1"/>
</dbReference>
<dbReference type="PRINTS" id="PR00260">
    <property type="entry name" value="CHEMTRNSDUCR"/>
</dbReference>
<proteinExistence type="inferred from homology"/>
<reference evidence="6 7" key="1">
    <citation type="submission" date="2015-09" db="EMBL/GenBank/DDBJ databases">
        <title>A metagenomics-based metabolic model of nitrate-dependent anaerobic oxidation of methane by Methanoperedens-like archaea.</title>
        <authorList>
            <person name="Arshad A."/>
            <person name="Speth D.R."/>
            <person name="De Graaf R.M."/>
            <person name="Op Den Camp H.J."/>
            <person name="Jetten M.S."/>
            <person name="Welte C.U."/>
        </authorList>
    </citation>
    <scope>NUCLEOTIDE SEQUENCE [LARGE SCALE GENOMIC DNA]</scope>
</reference>
<dbReference type="CDD" id="cd11386">
    <property type="entry name" value="MCP_signal"/>
    <property type="match status" value="1"/>
</dbReference>
<sequence>TVIRQLDGKSQQIGEIIGVITNIADQTNLLALNAAIEAARAGEHGRGFAVVADEVRKLAEESRSAANQITGLIKEIQQGTNQAVVAMEHGTKTVFDGTKIMESTVSAINQIVKAAADVAAMINEIAAATEQQSASVEEVTSSVEDVSSICEESAAGTQETSAAAEEQTISMDVLVNAARELAKLSDELQDEVAKFNIGEPVTSQINASTNFEHKPVPERKAVEHKVVEPKTVEHKTAKNKPERSQKKMKEHSTSTSGTASTKDEKS</sequence>
<evidence type="ECO:0000259" key="5">
    <source>
        <dbReference type="PROSITE" id="PS50111"/>
    </source>
</evidence>
<dbReference type="SUPFAM" id="SSF58104">
    <property type="entry name" value="Methyl-accepting chemotaxis protein (MCP) signaling domain"/>
    <property type="match status" value="1"/>
</dbReference>
<dbReference type="PANTHER" id="PTHR32089:SF112">
    <property type="entry name" value="LYSOZYME-LIKE PROTEIN-RELATED"/>
    <property type="match status" value="1"/>
</dbReference>